<dbReference type="EMBL" id="FODV01000028">
    <property type="protein sequence ID" value="SEP26134.1"/>
    <property type="molecule type" value="Genomic_DNA"/>
</dbReference>
<reference evidence="2" key="1">
    <citation type="submission" date="2016-10" db="EMBL/GenBank/DDBJ databases">
        <authorList>
            <person name="Varghese N."/>
            <person name="Submissions S."/>
        </authorList>
    </citation>
    <scope>NUCLEOTIDE SEQUENCE [LARGE SCALE GENOMIC DNA]</scope>
    <source>
        <strain evidence="2">CGMCC 1.10121</strain>
    </source>
</reference>
<evidence type="ECO:0000313" key="2">
    <source>
        <dbReference type="Proteomes" id="UP000199126"/>
    </source>
</evidence>
<name>A0A1H8WEP4_9EURY</name>
<organism evidence="1 2">
    <name type="scientific">Halogranum amylolyticum</name>
    <dbReference type="NCBI Taxonomy" id="660520"/>
    <lineage>
        <taxon>Archaea</taxon>
        <taxon>Methanobacteriati</taxon>
        <taxon>Methanobacteriota</taxon>
        <taxon>Stenosarchaea group</taxon>
        <taxon>Halobacteria</taxon>
        <taxon>Halobacteriales</taxon>
        <taxon>Haloferacaceae</taxon>
    </lineage>
</organism>
<dbReference type="Proteomes" id="UP000199126">
    <property type="component" value="Unassembled WGS sequence"/>
</dbReference>
<keyword evidence="2" id="KW-1185">Reference proteome</keyword>
<protein>
    <submittedName>
        <fullName evidence="1">Uncharacterized protein</fullName>
    </submittedName>
</protein>
<proteinExistence type="predicted"/>
<evidence type="ECO:0000313" key="1">
    <source>
        <dbReference type="EMBL" id="SEP26134.1"/>
    </source>
</evidence>
<dbReference type="AlphaFoldDB" id="A0A1H8WEP4"/>
<sequence>MKVPYRGMTLSEKIQYVRQAGLWNPVANLSDENTVVVPPSRTSAWGGNGRCD</sequence>
<gene>
    <name evidence="1" type="ORF">SAMN04487948_12839</name>
</gene>
<accession>A0A1H8WEP4</accession>